<keyword evidence="6" id="KW-0175">Coiled coil</keyword>
<feature type="coiled-coil region" evidence="6">
    <location>
        <begin position="334"/>
        <end position="424"/>
    </location>
</feature>
<evidence type="ECO:0000313" key="11">
    <source>
        <dbReference type="Proteomes" id="UP000326837"/>
    </source>
</evidence>
<evidence type="ECO:0000256" key="1">
    <source>
        <dbReference type="ARBA" id="ARBA00004651"/>
    </source>
</evidence>
<dbReference type="GO" id="GO:0005886">
    <property type="term" value="C:plasma membrane"/>
    <property type="evidence" value="ECO:0007669"/>
    <property type="project" value="UniProtKB-SubCell"/>
</dbReference>
<dbReference type="PANTHER" id="PTHR32309:SF13">
    <property type="entry name" value="FERRIC ENTEROBACTIN TRANSPORT PROTEIN FEPE"/>
    <property type="match status" value="1"/>
</dbReference>
<dbReference type="AlphaFoldDB" id="A0A5K7XAM5"/>
<protein>
    <recommendedName>
        <fullName evidence="9">Polysaccharide chain length determinant N-terminal domain-containing protein</fullName>
    </recommendedName>
</protein>
<feature type="region of interest" description="Disordered" evidence="7">
    <location>
        <begin position="497"/>
        <end position="524"/>
    </location>
</feature>
<evidence type="ECO:0000259" key="9">
    <source>
        <dbReference type="Pfam" id="PF02706"/>
    </source>
</evidence>
<dbReference type="EMBL" id="AP021861">
    <property type="protein sequence ID" value="BBO33002.1"/>
    <property type="molecule type" value="Genomic_DNA"/>
</dbReference>
<dbReference type="GO" id="GO:0004713">
    <property type="term" value="F:protein tyrosine kinase activity"/>
    <property type="evidence" value="ECO:0007669"/>
    <property type="project" value="TreeGrafter"/>
</dbReference>
<evidence type="ECO:0000256" key="7">
    <source>
        <dbReference type="SAM" id="MobiDB-lite"/>
    </source>
</evidence>
<dbReference type="KEGG" id="lpav:PLANPX_2614"/>
<evidence type="ECO:0000256" key="8">
    <source>
        <dbReference type="SAM" id="Phobius"/>
    </source>
</evidence>
<organism evidence="10 11">
    <name type="scientific">Lacipirellula parvula</name>
    <dbReference type="NCBI Taxonomy" id="2650471"/>
    <lineage>
        <taxon>Bacteria</taxon>
        <taxon>Pseudomonadati</taxon>
        <taxon>Planctomycetota</taxon>
        <taxon>Planctomycetia</taxon>
        <taxon>Pirellulales</taxon>
        <taxon>Lacipirellulaceae</taxon>
        <taxon>Lacipirellula</taxon>
    </lineage>
</organism>
<dbReference type="InterPro" id="IPR003856">
    <property type="entry name" value="LPS_length_determ_N"/>
</dbReference>
<feature type="domain" description="Polysaccharide chain length determinant N-terminal" evidence="9">
    <location>
        <begin position="18"/>
        <end position="110"/>
    </location>
</feature>
<feature type="coiled-coil region" evidence="6">
    <location>
        <begin position="222"/>
        <end position="286"/>
    </location>
</feature>
<dbReference type="Pfam" id="PF02706">
    <property type="entry name" value="Wzz"/>
    <property type="match status" value="1"/>
</dbReference>
<dbReference type="SUPFAM" id="SSF57997">
    <property type="entry name" value="Tropomyosin"/>
    <property type="match status" value="1"/>
</dbReference>
<reference evidence="11" key="1">
    <citation type="submission" date="2019-10" db="EMBL/GenBank/DDBJ databases">
        <title>Lacipirellula parvula gen. nov., sp. nov., representing a lineage of planctomycetes widespread in freshwater anoxic habitats, and description of the family Lacipirellulaceae.</title>
        <authorList>
            <person name="Dedysh S.N."/>
            <person name="Kulichevskaya I.S."/>
            <person name="Beletsky A.V."/>
            <person name="Rakitin A.L."/>
            <person name="Mardanov A.V."/>
            <person name="Ivanova A.A."/>
            <person name="Saltykova V.X."/>
            <person name="Rijpstra W.I.C."/>
            <person name="Sinninghe Damste J.S."/>
            <person name="Ravin N.V."/>
        </authorList>
    </citation>
    <scope>NUCLEOTIDE SEQUENCE [LARGE SCALE GENOMIC DNA]</scope>
    <source>
        <strain evidence="11">PX69</strain>
    </source>
</reference>
<sequence length="524" mass="58041">MMNHSSDRTATNFFGPMELLRTFYRHKKKAIFCVASIMALATLVLLYAPRTYRSEARLFLQVGRESVRLDPTATTGKTIAYQQSGRDNEIATAIEVMKSRAIVEKAVDQLTPEVVLGWGGSGAGSGSEPNQVADTVMAPLHYVVGAIKSIDPISPREEAIIQIMRNLEVDAEFDSTVIVLTYDAETPQLAQQVMTSVVDAFRTEHVRLHRTTGSKPFFEEQRASLEASLKQSEGKLRDAKNKMGVASIEARRSTLETHLSTIELRRNSAIQQIAAAEARIKSLQAHTDAMPERLHTSTRKMPNTGTDALRSQLYTVQVKLLDLESKYSADHPLVTSARAQMKEAQEMLKGEVAEREETVDSLNENHRTLTLDLAQAESQLAGLEAEMTELNSQREQAVGDLKQLNEFEVELDQLERDRTLAKTNFFLYAEALEQTRMDEALDAQSISNVNQAQAPTLSEKPVSPSKLMVGALSLMFAATGTTALVLGCEKLRTDKLQRQQGESPAAQVNGVRAERHEYVPANPR</sequence>
<dbReference type="Proteomes" id="UP000326837">
    <property type="component" value="Chromosome"/>
</dbReference>
<keyword evidence="4 8" id="KW-1133">Transmembrane helix</keyword>
<keyword evidence="2" id="KW-1003">Cell membrane</keyword>
<accession>A0A5K7XAM5</accession>
<proteinExistence type="predicted"/>
<evidence type="ECO:0000256" key="4">
    <source>
        <dbReference type="ARBA" id="ARBA00022989"/>
    </source>
</evidence>
<dbReference type="PANTHER" id="PTHR32309">
    <property type="entry name" value="TYROSINE-PROTEIN KINASE"/>
    <property type="match status" value="1"/>
</dbReference>
<feature type="transmembrane region" description="Helical" evidence="8">
    <location>
        <begin position="30"/>
        <end position="48"/>
    </location>
</feature>
<evidence type="ECO:0000256" key="2">
    <source>
        <dbReference type="ARBA" id="ARBA00022475"/>
    </source>
</evidence>
<dbReference type="InterPro" id="IPR050445">
    <property type="entry name" value="Bact_polysacc_biosynth/exp"/>
</dbReference>
<gene>
    <name evidence="10" type="ORF">PLANPX_2614</name>
</gene>
<dbReference type="RefSeq" id="WP_152098871.1">
    <property type="nucleotide sequence ID" value="NZ_AP021861.1"/>
</dbReference>
<name>A0A5K7XAM5_9BACT</name>
<evidence type="ECO:0000256" key="6">
    <source>
        <dbReference type="SAM" id="Coils"/>
    </source>
</evidence>
<keyword evidence="5 8" id="KW-0472">Membrane</keyword>
<keyword evidence="3 8" id="KW-0812">Transmembrane</keyword>
<keyword evidence="11" id="KW-1185">Reference proteome</keyword>
<evidence type="ECO:0000313" key="10">
    <source>
        <dbReference type="EMBL" id="BBO33002.1"/>
    </source>
</evidence>
<evidence type="ECO:0000256" key="3">
    <source>
        <dbReference type="ARBA" id="ARBA00022692"/>
    </source>
</evidence>
<comment type="subcellular location">
    <subcellularLocation>
        <location evidence="1">Cell membrane</location>
        <topology evidence="1">Multi-pass membrane protein</topology>
    </subcellularLocation>
</comment>
<evidence type="ECO:0000256" key="5">
    <source>
        <dbReference type="ARBA" id="ARBA00023136"/>
    </source>
</evidence>